<name>R9UPN7_9BACL</name>
<evidence type="ECO:0000256" key="1">
    <source>
        <dbReference type="SAM" id="Phobius"/>
    </source>
</evidence>
<dbReference type="AlphaFoldDB" id="R9UPN7"/>
<dbReference type="HOGENOM" id="CLU_989871_0_0_9"/>
<dbReference type="EMBL" id="CP003422">
    <property type="protein sequence ID" value="AGN70595.1"/>
    <property type="molecule type" value="Genomic_DNA"/>
</dbReference>
<evidence type="ECO:0000313" key="3">
    <source>
        <dbReference type="Proteomes" id="UP000007392"/>
    </source>
</evidence>
<feature type="transmembrane region" description="Helical" evidence="1">
    <location>
        <begin position="12"/>
        <end position="31"/>
    </location>
</feature>
<organism evidence="2 3">
    <name type="scientific">Paenibacillus mucilaginosus K02</name>
    <dbReference type="NCBI Taxonomy" id="997761"/>
    <lineage>
        <taxon>Bacteria</taxon>
        <taxon>Bacillati</taxon>
        <taxon>Bacillota</taxon>
        <taxon>Bacilli</taxon>
        <taxon>Bacillales</taxon>
        <taxon>Paenibacillaceae</taxon>
        <taxon>Paenibacillus</taxon>
    </lineage>
</organism>
<dbReference type="KEGG" id="pmw:B2K_38690"/>
<keyword evidence="1" id="KW-1133">Transmembrane helix</keyword>
<dbReference type="Proteomes" id="UP000007392">
    <property type="component" value="Chromosome"/>
</dbReference>
<evidence type="ECO:0000313" key="2">
    <source>
        <dbReference type="EMBL" id="AGN70595.1"/>
    </source>
</evidence>
<accession>R9UPN7</accession>
<reference evidence="2 3" key="1">
    <citation type="submission" date="2013-06" db="EMBL/GenBank/DDBJ databases">
        <title>Complete genome sequence of Paenibacillus mucilaginosus K02.</title>
        <authorList>
            <person name="Xiao B."/>
            <person name="Sun L."/>
            <person name="Xiao L."/>
            <person name="Lian B."/>
        </authorList>
    </citation>
    <scope>NUCLEOTIDE SEQUENCE [LARGE SCALE GENOMIC DNA]</scope>
    <source>
        <strain evidence="2 3">K02</strain>
    </source>
</reference>
<dbReference type="OrthoDB" id="2837526at2"/>
<sequence length="281" mass="31485">MEWRKHHENNARISRWVGGGLLAAAAVYGMLDWKYGWSTRPAMAITVSGMVLTAVIILGTASAFMRKAAFFPEERRERDRELQDGSGQDPFLHRDREMMLMRQGGKGTRALIRYFSVDGDLLLEFRETSRGWVFAADWILDRLRPFLPKSFVLTDRIGGPRLYLTQRGGINSPIEIRLPDGTLIGSCRQDWWKARMELRDGAGLPAGEVGSDDLLGTSFRVRDASGRELVRFYNGGLPSRNGDAFSSDADLVKVSAELAGEPEAYVRFIAVPALIKIVFSR</sequence>
<dbReference type="RefSeq" id="WP_016362369.1">
    <property type="nucleotide sequence ID" value="NC_017672.3"/>
</dbReference>
<feature type="transmembrane region" description="Helical" evidence="1">
    <location>
        <begin position="43"/>
        <end position="65"/>
    </location>
</feature>
<gene>
    <name evidence="2" type="ORF">B2K_38690</name>
</gene>
<proteinExistence type="predicted"/>
<keyword evidence="1" id="KW-0472">Membrane</keyword>
<keyword evidence="1" id="KW-0812">Transmembrane</keyword>
<protein>
    <submittedName>
        <fullName evidence="2">Uncharacterized protein</fullName>
    </submittedName>
</protein>